<name>A0A2T3ZM35_TRIA4</name>
<gene>
    <name evidence="1" type="ORF">M441DRAFT_131166</name>
</gene>
<evidence type="ECO:0000313" key="1">
    <source>
        <dbReference type="EMBL" id="PTB45864.1"/>
    </source>
</evidence>
<reference evidence="1 2" key="1">
    <citation type="submission" date="2016-07" db="EMBL/GenBank/DDBJ databases">
        <title>Multiple horizontal gene transfer events from other fungi enriched the ability of initially mycotrophic Trichoderma (Ascomycota) to feed on dead plant biomass.</title>
        <authorList>
            <consortium name="DOE Joint Genome Institute"/>
            <person name="Aerts A."/>
            <person name="Atanasova L."/>
            <person name="Chenthamara K."/>
            <person name="Zhang J."/>
            <person name="Grujic M."/>
            <person name="Henrissat B."/>
            <person name="Kuo A."/>
            <person name="Salamov A."/>
            <person name="Lipzen A."/>
            <person name="Labutti K."/>
            <person name="Barry K."/>
            <person name="Miao Y."/>
            <person name="Rahimi M.J."/>
            <person name="Shen Q."/>
            <person name="Grigoriev I.V."/>
            <person name="Kubicek C.P."/>
            <person name="Druzhinina I.S."/>
        </authorList>
    </citation>
    <scope>NUCLEOTIDE SEQUENCE [LARGE SCALE GENOMIC DNA]</scope>
    <source>
        <strain evidence="1 2">CBS 433.97</strain>
    </source>
</reference>
<dbReference type="EMBL" id="KZ679257">
    <property type="protein sequence ID" value="PTB45864.1"/>
    <property type="molecule type" value="Genomic_DNA"/>
</dbReference>
<feature type="non-terminal residue" evidence="1">
    <location>
        <position position="1"/>
    </location>
</feature>
<protein>
    <submittedName>
        <fullName evidence="1">Uncharacterized protein</fullName>
    </submittedName>
</protein>
<dbReference type="OrthoDB" id="10470119at2759"/>
<keyword evidence="2" id="KW-1185">Reference proteome</keyword>
<dbReference type="Proteomes" id="UP000240493">
    <property type="component" value="Unassembled WGS sequence"/>
</dbReference>
<organism evidence="1 2">
    <name type="scientific">Trichoderma asperellum (strain ATCC 204424 / CBS 433.97 / NBRC 101777)</name>
    <dbReference type="NCBI Taxonomy" id="1042311"/>
    <lineage>
        <taxon>Eukaryota</taxon>
        <taxon>Fungi</taxon>
        <taxon>Dikarya</taxon>
        <taxon>Ascomycota</taxon>
        <taxon>Pezizomycotina</taxon>
        <taxon>Sordariomycetes</taxon>
        <taxon>Hypocreomycetidae</taxon>
        <taxon>Hypocreales</taxon>
        <taxon>Hypocreaceae</taxon>
        <taxon>Trichoderma</taxon>
    </lineage>
</organism>
<sequence>TCMGMRVSVRACEKEEGTEYLVQRENKQAYVNVMMIGGQKAGSEIIALLCR</sequence>
<dbReference type="AlphaFoldDB" id="A0A2T3ZM35"/>
<proteinExistence type="predicted"/>
<accession>A0A2T3ZM35</accession>
<evidence type="ECO:0000313" key="2">
    <source>
        <dbReference type="Proteomes" id="UP000240493"/>
    </source>
</evidence>